<keyword evidence="3 6" id="KW-0808">Transferase</keyword>
<comment type="function">
    <text evidence="6">Catalyzes the transfer of a geranyl-geranyl moiety from geranyl-geranyl pyrophosphate to cysteines occuring in specific C-terminal amino acid sequences.</text>
</comment>
<gene>
    <name evidence="7" type="ORF">QR680_008030</name>
</gene>
<dbReference type="Gene3D" id="3.80.10.10">
    <property type="entry name" value="Ribonuclease Inhibitor"/>
    <property type="match status" value="1"/>
</dbReference>
<accession>A0AA39M7C4</accession>
<dbReference type="Gene3D" id="1.25.40.120">
    <property type="entry name" value="Protein prenylyltransferase"/>
    <property type="match status" value="1"/>
</dbReference>
<evidence type="ECO:0000256" key="1">
    <source>
        <dbReference type="ARBA" id="ARBA00006734"/>
    </source>
</evidence>
<evidence type="ECO:0000256" key="6">
    <source>
        <dbReference type="RuleBase" id="RU367120"/>
    </source>
</evidence>
<proteinExistence type="inferred from homology"/>
<dbReference type="GO" id="GO:0005968">
    <property type="term" value="C:Rab-protein geranylgeranyltransferase complex"/>
    <property type="evidence" value="ECO:0007669"/>
    <property type="project" value="TreeGrafter"/>
</dbReference>
<keyword evidence="4" id="KW-0677">Repeat</keyword>
<dbReference type="EC" id="2.5.1.60" evidence="6"/>
<dbReference type="InterPro" id="IPR002088">
    <property type="entry name" value="Prenyl_trans_a"/>
</dbReference>
<evidence type="ECO:0000256" key="5">
    <source>
        <dbReference type="ARBA" id="ARBA00047658"/>
    </source>
</evidence>
<dbReference type="Pfam" id="PF01239">
    <property type="entry name" value="PPTA"/>
    <property type="match status" value="2"/>
</dbReference>
<comment type="caution">
    <text evidence="7">The sequence shown here is derived from an EMBL/GenBank/DDBJ whole genome shotgun (WGS) entry which is preliminary data.</text>
</comment>
<name>A0AA39M7C4_9BILA</name>
<comment type="similarity">
    <text evidence="1 6">Belongs to the protein prenyltransferase subunit alpha family.</text>
</comment>
<dbReference type="SUPFAM" id="SSF48439">
    <property type="entry name" value="Protein prenylyltransferase"/>
    <property type="match status" value="1"/>
</dbReference>
<comment type="catalytic activity">
    <reaction evidence="5 6">
        <text>geranylgeranyl diphosphate + L-cysteinyl-[protein] = S-geranylgeranyl-L-cysteinyl-[protein] + diphosphate</text>
        <dbReference type="Rhea" id="RHEA:21240"/>
        <dbReference type="Rhea" id="RHEA-COMP:10131"/>
        <dbReference type="Rhea" id="RHEA-COMP:11537"/>
        <dbReference type="ChEBI" id="CHEBI:29950"/>
        <dbReference type="ChEBI" id="CHEBI:33019"/>
        <dbReference type="ChEBI" id="CHEBI:57533"/>
        <dbReference type="ChEBI" id="CHEBI:86021"/>
        <dbReference type="EC" id="2.5.1.60"/>
    </reaction>
</comment>
<dbReference type="PANTHER" id="PTHR11129">
    <property type="entry name" value="PROTEIN FARNESYLTRANSFERASE ALPHA SUBUNIT/RAB GERANYLGERANYL TRANSFERASE ALPHA SUBUNIT"/>
    <property type="match status" value="1"/>
</dbReference>
<dbReference type="GO" id="GO:0004663">
    <property type="term" value="F:Rab geranylgeranyltransferase activity"/>
    <property type="evidence" value="ECO:0007669"/>
    <property type="project" value="UniProtKB-UniRule"/>
</dbReference>
<organism evidence="7 8">
    <name type="scientific">Steinernema hermaphroditum</name>
    <dbReference type="NCBI Taxonomy" id="289476"/>
    <lineage>
        <taxon>Eukaryota</taxon>
        <taxon>Metazoa</taxon>
        <taxon>Ecdysozoa</taxon>
        <taxon>Nematoda</taxon>
        <taxon>Chromadorea</taxon>
        <taxon>Rhabditida</taxon>
        <taxon>Tylenchina</taxon>
        <taxon>Panagrolaimomorpha</taxon>
        <taxon>Strongyloidoidea</taxon>
        <taxon>Steinernematidae</taxon>
        <taxon>Steinernema</taxon>
    </lineage>
</organism>
<evidence type="ECO:0000313" key="8">
    <source>
        <dbReference type="Proteomes" id="UP001175271"/>
    </source>
</evidence>
<keyword evidence="8" id="KW-1185">Reference proteome</keyword>
<evidence type="ECO:0000256" key="3">
    <source>
        <dbReference type="ARBA" id="ARBA00022679"/>
    </source>
</evidence>
<dbReference type="Proteomes" id="UP001175271">
    <property type="component" value="Unassembled WGS sequence"/>
</dbReference>
<protein>
    <recommendedName>
        <fullName evidence="6">Geranylgeranyl transferase type-2 subunit alpha</fullName>
        <ecNumber evidence="6">2.5.1.60</ecNumber>
    </recommendedName>
    <alternativeName>
        <fullName evidence="6">Geranylgeranyl transferase type II subunit alpha</fullName>
    </alternativeName>
</protein>
<dbReference type="AlphaFoldDB" id="A0AA39M7C4"/>
<dbReference type="SUPFAM" id="SSF52058">
    <property type="entry name" value="L domain-like"/>
    <property type="match status" value="1"/>
</dbReference>
<dbReference type="InterPro" id="IPR032675">
    <property type="entry name" value="LRR_dom_sf"/>
</dbReference>
<dbReference type="PANTHER" id="PTHR11129:SF2">
    <property type="entry name" value="GERANYLGERANYL TRANSFERASE TYPE-2 SUBUNIT ALPHA"/>
    <property type="match status" value="1"/>
</dbReference>
<keyword evidence="2 6" id="KW-0637">Prenyltransferase</keyword>
<dbReference type="Gene3D" id="2.60.40.1130">
    <property type="entry name" value="Rab geranylgeranyltransferase alpha-subunit, insert domain"/>
    <property type="match status" value="1"/>
</dbReference>
<evidence type="ECO:0000313" key="7">
    <source>
        <dbReference type="EMBL" id="KAK0423215.1"/>
    </source>
</evidence>
<reference evidence="7" key="1">
    <citation type="submission" date="2023-06" db="EMBL/GenBank/DDBJ databases">
        <title>Genomic analysis of the entomopathogenic nematode Steinernema hermaphroditum.</title>
        <authorList>
            <person name="Schwarz E.M."/>
            <person name="Heppert J.K."/>
            <person name="Baniya A."/>
            <person name="Schwartz H.T."/>
            <person name="Tan C.-H."/>
            <person name="Antoshechkin I."/>
            <person name="Sternberg P.W."/>
            <person name="Goodrich-Blair H."/>
            <person name="Dillman A.R."/>
        </authorList>
    </citation>
    <scope>NUCLEOTIDE SEQUENCE</scope>
    <source>
        <strain evidence="7">PS9179</strain>
        <tissue evidence="7">Whole animal</tissue>
    </source>
</reference>
<evidence type="ECO:0000256" key="2">
    <source>
        <dbReference type="ARBA" id="ARBA00022602"/>
    </source>
</evidence>
<dbReference type="PROSITE" id="PS51147">
    <property type="entry name" value="PFTA"/>
    <property type="match status" value="3"/>
</dbReference>
<dbReference type="GO" id="GO:0097354">
    <property type="term" value="P:prenylation"/>
    <property type="evidence" value="ECO:0007669"/>
    <property type="project" value="UniProtKB-UniRule"/>
</dbReference>
<sequence length="578" mass="66227">MSHFVKKVPTTEEERAAIEAEKAKKLQILTALTQKIQKKVDAGELDNEFLEYTAHILRKNPNIQTLFNLRRDALLKMMERRTEESEEAWETRVGELCNVELALALEALKKDCKSYNAWFHRFWAFELHPKRDVAAEIANCDMALKLDQRNFHAWDHLRSVAKLVKLGSQEAVDFSEKRLKEDVSNYSAYHYRATELPNVKPDLEHGMKISVAALCEEIERLHHGPCFTEPKDQSPWRYALQLLDQATTDQRPAETVLLSVTTKSVVFSRPVGRKNIPDYVQIDDDTLAATRCPRGTGQFVVDTNWEFTNEPEQVVIRSTGDVVKEGERYVNRRAIESIFSPSAAKTPLAEPPFRAFMDDCDAILEVEPACFWPLYFKTECMEKLGDSMTNYDAVIANYRRMAELDPKRKNVYRFKASVLSIRKALLVDKHNVEAEKTQLEAILNGRGDLKLRGYEITDITKLYPIAGLITDLDLAETGFADAEQLRWMSGVEHVDLQGSSLEMIPGDLHLRHLTFLSLANTQIRTLDDVKAITCFRKLERLLICETKLVHQAKELQEFLASLRGDGETPIRVISHWLY</sequence>
<dbReference type="EMBL" id="JAUCMV010000001">
    <property type="protein sequence ID" value="KAK0423215.1"/>
    <property type="molecule type" value="Genomic_DNA"/>
</dbReference>
<evidence type="ECO:0000256" key="4">
    <source>
        <dbReference type="ARBA" id="ARBA00022737"/>
    </source>
</evidence>